<protein>
    <submittedName>
        <fullName evidence="5">Probable transcriptional regulatory protein</fullName>
    </submittedName>
</protein>
<dbReference type="InterPro" id="IPR049083">
    <property type="entry name" value="TACO1_YebC_N"/>
</dbReference>
<dbReference type="GO" id="GO:0005737">
    <property type="term" value="C:cytoplasm"/>
    <property type="evidence" value="ECO:0007669"/>
    <property type="project" value="UniProtKB-ARBA"/>
</dbReference>
<feature type="domain" description="TACO1/YebC-like N-terminal" evidence="4">
    <location>
        <begin position="43"/>
        <end position="112"/>
    </location>
</feature>
<dbReference type="PANTHER" id="PTHR12532">
    <property type="entry name" value="TRANSLATIONAL ACTIVATOR OF CYTOCHROME C OXIDASE 1"/>
    <property type="match status" value="1"/>
</dbReference>
<evidence type="ECO:0000313" key="6">
    <source>
        <dbReference type="Proteomes" id="UP001153069"/>
    </source>
</evidence>
<dbReference type="InterPro" id="IPR017856">
    <property type="entry name" value="Integrase-like_N"/>
</dbReference>
<keyword evidence="2" id="KW-0732">Signal</keyword>
<proteinExistence type="inferred from homology"/>
<gene>
    <name evidence="5" type="ORF">SEMRO_269_G104060.1</name>
</gene>
<comment type="caution">
    <text evidence="5">The sequence shown here is derived from an EMBL/GenBank/DDBJ whole genome shotgun (WGS) entry which is preliminary data.</text>
</comment>
<name>A0A9N8H9W4_9STRA</name>
<dbReference type="SUPFAM" id="SSF75625">
    <property type="entry name" value="YebC-like"/>
    <property type="match status" value="1"/>
</dbReference>
<accession>A0A9N8H9W4</accession>
<feature type="signal peptide" evidence="2">
    <location>
        <begin position="1"/>
        <end position="20"/>
    </location>
</feature>
<dbReference type="OrthoDB" id="2017544at2759"/>
<reference evidence="5" key="1">
    <citation type="submission" date="2020-06" db="EMBL/GenBank/DDBJ databases">
        <authorList>
            <consortium name="Plant Systems Biology data submission"/>
        </authorList>
    </citation>
    <scope>NUCLEOTIDE SEQUENCE</scope>
    <source>
        <strain evidence="5">D6</strain>
    </source>
</reference>
<dbReference type="InterPro" id="IPR002876">
    <property type="entry name" value="Transcrip_reg_TACO1-like"/>
</dbReference>
<dbReference type="Gene3D" id="3.30.70.980">
    <property type="match status" value="2"/>
</dbReference>
<evidence type="ECO:0000256" key="1">
    <source>
        <dbReference type="ARBA" id="ARBA00008724"/>
    </source>
</evidence>
<feature type="domain" description="TACO1/YebC-like second and third" evidence="3">
    <location>
        <begin position="119"/>
        <end position="275"/>
    </location>
</feature>
<feature type="chain" id="PRO_5040118289" evidence="2">
    <location>
        <begin position="21"/>
        <end position="277"/>
    </location>
</feature>
<dbReference type="HAMAP" id="MF_00693">
    <property type="entry name" value="Transcrip_reg_TACO1"/>
    <property type="match status" value="1"/>
</dbReference>
<dbReference type="Pfam" id="PF20772">
    <property type="entry name" value="TACO1_YebC_N"/>
    <property type="match status" value="1"/>
</dbReference>
<dbReference type="InterPro" id="IPR029072">
    <property type="entry name" value="YebC-like"/>
</dbReference>
<dbReference type="PANTHER" id="PTHR12532:SF0">
    <property type="entry name" value="TRANSLATIONAL ACTIVATOR OF CYTOCHROME C OXIDASE 1"/>
    <property type="match status" value="1"/>
</dbReference>
<dbReference type="Pfam" id="PF01709">
    <property type="entry name" value="Transcrip_reg"/>
    <property type="match status" value="1"/>
</dbReference>
<evidence type="ECO:0000313" key="5">
    <source>
        <dbReference type="EMBL" id="CAB9506516.1"/>
    </source>
</evidence>
<dbReference type="InterPro" id="IPR026564">
    <property type="entry name" value="Transcrip_reg_TACO1-like_dom3"/>
</dbReference>
<dbReference type="EMBL" id="CAICTM010000268">
    <property type="protein sequence ID" value="CAB9506516.1"/>
    <property type="molecule type" value="Genomic_DNA"/>
</dbReference>
<dbReference type="AlphaFoldDB" id="A0A9N8H9W4"/>
<evidence type="ECO:0000259" key="4">
    <source>
        <dbReference type="Pfam" id="PF20772"/>
    </source>
</evidence>
<sequence>MVQRLTIPLLLVWVSSLVSGFTTLQQPTTSTTRLSPLFMGRAAAVRAATKSKTDAKKAKVNAVFGKKIIMAVKQGGSPDPNANRMLADLIKQAKSNSVPVDNINRAIKRASEASTGDFSESTFEAYGLGGASFVINVSTDNNNRATADVKSTVGKRNGKMAESGSVLFMYDRRGKIEVPAALDEEAVLEAAIEAGCDDYEMIEEDGTTIIYTDPKEAAVMNDAVHSIMGQEETKMSLTWVTKAPVECSDEDFDKNMEIIDALEELDDVDSVEHNMSN</sequence>
<comment type="similarity">
    <text evidence="1">Belongs to the TACO1 family.</text>
</comment>
<organism evidence="5 6">
    <name type="scientific">Seminavis robusta</name>
    <dbReference type="NCBI Taxonomy" id="568900"/>
    <lineage>
        <taxon>Eukaryota</taxon>
        <taxon>Sar</taxon>
        <taxon>Stramenopiles</taxon>
        <taxon>Ochrophyta</taxon>
        <taxon>Bacillariophyta</taxon>
        <taxon>Bacillariophyceae</taxon>
        <taxon>Bacillariophycidae</taxon>
        <taxon>Naviculales</taxon>
        <taxon>Naviculaceae</taxon>
        <taxon>Seminavis</taxon>
    </lineage>
</organism>
<dbReference type="NCBIfam" id="NF009044">
    <property type="entry name" value="PRK12378.1"/>
    <property type="match status" value="1"/>
</dbReference>
<dbReference type="Gene3D" id="1.10.10.200">
    <property type="match status" value="1"/>
</dbReference>
<dbReference type="InterPro" id="IPR048300">
    <property type="entry name" value="TACO1_YebC-like_2nd/3rd_dom"/>
</dbReference>
<dbReference type="Proteomes" id="UP001153069">
    <property type="component" value="Unassembled WGS sequence"/>
</dbReference>
<evidence type="ECO:0000256" key="2">
    <source>
        <dbReference type="SAM" id="SignalP"/>
    </source>
</evidence>
<keyword evidence="6" id="KW-1185">Reference proteome</keyword>
<evidence type="ECO:0000259" key="3">
    <source>
        <dbReference type="Pfam" id="PF01709"/>
    </source>
</evidence>